<dbReference type="AlphaFoldDB" id="A0A1G9N1P6"/>
<keyword evidence="3" id="KW-1185">Reference proteome</keyword>
<dbReference type="EMBL" id="FNFO01000008">
    <property type="protein sequence ID" value="SDL80428.1"/>
    <property type="molecule type" value="Genomic_DNA"/>
</dbReference>
<organism evidence="2 3">
    <name type="scientific">Catalinimonas alkaloidigena</name>
    <dbReference type="NCBI Taxonomy" id="1075417"/>
    <lineage>
        <taxon>Bacteria</taxon>
        <taxon>Pseudomonadati</taxon>
        <taxon>Bacteroidota</taxon>
        <taxon>Cytophagia</taxon>
        <taxon>Cytophagales</taxon>
        <taxon>Catalimonadaceae</taxon>
        <taxon>Catalinimonas</taxon>
    </lineage>
</organism>
<dbReference type="GO" id="GO:0016758">
    <property type="term" value="F:hexosyltransferase activity"/>
    <property type="evidence" value="ECO:0007669"/>
    <property type="project" value="UniProtKB-ARBA"/>
</dbReference>
<evidence type="ECO:0000313" key="3">
    <source>
        <dbReference type="Proteomes" id="UP000198510"/>
    </source>
</evidence>
<dbReference type="InterPro" id="IPR001173">
    <property type="entry name" value="Glyco_trans_2-like"/>
</dbReference>
<dbReference type="PANTHER" id="PTHR22916">
    <property type="entry name" value="GLYCOSYLTRANSFERASE"/>
    <property type="match status" value="1"/>
</dbReference>
<accession>A0A1G9N1P6</accession>
<dbReference type="STRING" id="1075417.SAMN05421823_108154"/>
<dbReference type="Gene3D" id="3.90.550.10">
    <property type="entry name" value="Spore Coat Polysaccharide Biosynthesis Protein SpsA, Chain A"/>
    <property type="match status" value="1"/>
</dbReference>
<sequence length="331" mass="38761">MEERDQSQRTASVAPLVTVVCLCHNHAPFVKEALRSVWAQSYAAIELIVVDDGSRDESVRVIEKELRDEPYAHFLHWKEGIGNCRAFNKALALSTGNYVIDLAADDVLLPDRVEKQVAAFEALDPNWGIVFSDAVLIDERSRVTGYQYARDKQGNLKKPVPQGDVYQALLGPFFLLSPTVMYRRDILEELGGYDETLHYEDFDILIRTARRYLFYYLDEPTTMKRRVKHSLSSRFYHRRRNDLLESTLRICEKVYAMNHTPDEHAALAYTVRYHLRQAFYTENFALVEGYFALLERTGHVDPLSRRLRQLARWRLPVWPLYRQYLRLRKQL</sequence>
<feature type="domain" description="Glycosyltransferase 2-like" evidence="1">
    <location>
        <begin position="19"/>
        <end position="190"/>
    </location>
</feature>
<dbReference type="SUPFAM" id="SSF53448">
    <property type="entry name" value="Nucleotide-diphospho-sugar transferases"/>
    <property type="match status" value="1"/>
</dbReference>
<name>A0A1G9N1P6_9BACT</name>
<gene>
    <name evidence="2" type="ORF">SAMN05421823_108154</name>
</gene>
<dbReference type="PANTHER" id="PTHR22916:SF3">
    <property type="entry name" value="UDP-GLCNAC:BETAGAL BETA-1,3-N-ACETYLGLUCOSAMINYLTRANSFERASE-LIKE PROTEIN 1"/>
    <property type="match status" value="1"/>
</dbReference>
<protein>
    <submittedName>
        <fullName evidence="2">Glycosyl transferase family 2</fullName>
    </submittedName>
</protein>
<keyword evidence="2" id="KW-0808">Transferase</keyword>
<reference evidence="2 3" key="1">
    <citation type="submission" date="2016-10" db="EMBL/GenBank/DDBJ databases">
        <authorList>
            <person name="de Groot N.N."/>
        </authorList>
    </citation>
    <scope>NUCLEOTIDE SEQUENCE [LARGE SCALE GENOMIC DNA]</scope>
    <source>
        <strain evidence="2 3">DSM 25186</strain>
    </source>
</reference>
<dbReference type="RefSeq" id="WP_089685067.1">
    <property type="nucleotide sequence ID" value="NZ_FNFO01000008.1"/>
</dbReference>
<evidence type="ECO:0000313" key="2">
    <source>
        <dbReference type="EMBL" id="SDL80428.1"/>
    </source>
</evidence>
<dbReference type="OrthoDB" id="396512at2"/>
<proteinExistence type="predicted"/>
<dbReference type="Pfam" id="PF00535">
    <property type="entry name" value="Glycos_transf_2"/>
    <property type="match status" value="1"/>
</dbReference>
<evidence type="ECO:0000259" key="1">
    <source>
        <dbReference type="Pfam" id="PF00535"/>
    </source>
</evidence>
<dbReference type="Proteomes" id="UP000198510">
    <property type="component" value="Unassembled WGS sequence"/>
</dbReference>
<dbReference type="InterPro" id="IPR029044">
    <property type="entry name" value="Nucleotide-diphossugar_trans"/>
</dbReference>